<reference evidence="2" key="5">
    <citation type="journal article" date="2018" name="Nat. Plants">
        <title>Whole-genome landscape of Medicago truncatula symbiotic genes.</title>
        <authorList>
            <person name="Pecrix Y."/>
            <person name="Gamas P."/>
            <person name="Carrere S."/>
        </authorList>
    </citation>
    <scope>NUCLEOTIDE SEQUENCE</scope>
    <source>
        <tissue evidence="2">Leaves</tissue>
    </source>
</reference>
<dbReference type="AlphaFoldDB" id="A0A072TPC7"/>
<evidence type="ECO:0000313" key="4">
    <source>
        <dbReference type="Proteomes" id="UP000002051"/>
    </source>
</evidence>
<name>A0A072TPC7_MEDTR</name>
<dbReference type="Gramene" id="rna46308">
    <property type="protein sequence ID" value="RHN40189.1"/>
    <property type="gene ID" value="gene46308"/>
</dbReference>
<organism evidence="1 4">
    <name type="scientific">Medicago truncatula</name>
    <name type="common">Barrel medic</name>
    <name type="synonym">Medicago tribuloides</name>
    <dbReference type="NCBI Taxonomy" id="3880"/>
    <lineage>
        <taxon>Eukaryota</taxon>
        <taxon>Viridiplantae</taxon>
        <taxon>Streptophyta</taxon>
        <taxon>Embryophyta</taxon>
        <taxon>Tracheophyta</taxon>
        <taxon>Spermatophyta</taxon>
        <taxon>Magnoliopsida</taxon>
        <taxon>eudicotyledons</taxon>
        <taxon>Gunneridae</taxon>
        <taxon>Pentapetalae</taxon>
        <taxon>rosids</taxon>
        <taxon>fabids</taxon>
        <taxon>Fabales</taxon>
        <taxon>Fabaceae</taxon>
        <taxon>Papilionoideae</taxon>
        <taxon>50 kb inversion clade</taxon>
        <taxon>NPAAA clade</taxon>
        <taxon>Hologalegina</taxon>
        <taxon>IRL clade</taxon>
        <taxon>Trifolieae</taxon>
        <taxon>Medicago</taxon>
    </lineage>
</organism>
<reference evidence="5" key="4">
    <citation type="journal article" date="2018" name="Nat. Plants">
        <title>Whole-genome landscape of Medicago truncatula symbiotic genes.</title>
        <authorList>
            <person name="Pecrix Y."/>
            <person name="Staton S.E."/>
            <person name="Sallet E."/>
            <person name="Lelandais-Briere C."/>
            <person name="Moreau S."/>
            <person name="Carrere S."/>
            <person name="Blein T."/>
            <person name="Jardinaud M.F."/>
            <person name="Latrasse D."/>
            <person name="Zouine M."/>
            <person name="Zahm M."/>
            <person name="Kreplak J."/>
            <person name="Mayjonade B."/>
            <person name="Satge C."/>
            <person name="Perez M."/>
            <person name="Cauet S."/>
            <person name="Marande W."/>
            <person name="Chantry-Darmon C."/>
            <person name="Lopez-Roques C."/>
            <person name="Bouchez O."/>
            <person name="Berard A."/>
            <person name="Debelle F."/>
            <person name="Munos S."/>
            <person name="Bendahmane A."/>
            <person name="Berges H."/>
            <person name="Niebel A."/>
            <person name="Buitink J."/>
            <person name="Frugier F."/>
            <person name="Benhamed M."/>
            <person name="Crespi M."/>
            <person name="Gouzy J."/>
            <person name="Gamas P."/>
        </authorList>
    </citation>
    <scope>NUCLEOTIDE SEQUENCE [LARGE SCALE GENOMIC DNA]</scope>
    <source>
        <strain evidence="5">cv. Jemalong A17</strain>
    </source>
</reference>
<reference evidence="3" key="3">
    <citation type="submission" date="2015-04" db="UniProtKB">
        <authorList>
            <consortium name="EnsemblPlants"/>
        </authorList>
    </citation>
    <scope>IDENTIFICATION</scope>
    <source>
        <strain evidence="3">cv. Jemalong A17</strain>
    </source>
</reference>
<dbReference type="Proteomes" id="UP000265566">
    <property type="component" value="Chromosome 8"/>
</dbReference>
<dbReference type="OrthoDB" id="4573at2759"/>
<reference evidence="1 4" key="2">
    <citation type="journal article" date="2014" name="BMC Genomics">
        <title>An improved genome release (version Mt4.0) for the model legume Medicago truncatula.</title>
        <authorList>
            <person name="Tang H."/>
            <person name="Krishnakumar V."/>
            <person name="Bidwell S."/>
            <person name="Rosen B."/>
            <person name="Chan A."/>
            <person name="Zhou S."/>
            <person name="Gentzbittel L."/>
            <person name="Childs K.L."/>
            <person name="Yandell M."/>
            <person name="Gundlach H."/>
            <person name="Mayer K.F."/>
            <person name="Schwartz D.C."/>
            <person name="Town C.D."/>
        </authorList>
    </citation>
    <scope>GENOME REANNOTATION</scope>
    <source>
        <strain evidence="1">A17</strain>
        <strain evidence="3 4">cv. Jemalong A17</strain>
    </source>
</reference>
<evidence type="ECO:0000313" key="5">
    <source>
        <dbReference type="Proteomes" id="UP000265566"/>
    </source>
</evidence>
<dbReference type="PaxDb" id="3880-AET02188"/>
<dbReference type="HOGENOM" id="CLU_2137237_0_0_1"/>
<protein>
    <submittedName>
        <fullName evidence="1">Nodule Cysteine-Rich (NCR) secreted peptide</fullName>
    </submittedName>
</protein>
<evidence type="ECO:0000313" key="1">
    <source>
        <dbReference type="EMBL" id="KEH19066.1"/>
    </source>
</evidence>
<dbReference type="EMBL" id="CM001224">
    <property type="protein sequence ID" value="KEH19066.1"/>
    <property type="molecule type" value="Genomic_DNA"/>
</dbReference>
<dbReference type="PANTHER" id="PTHR35106:SF4">
    <property type="entry name" value="OS09G0485800 PROTEIN"/>
    <property type="match status" value="1"/>
</dbReference>
<dbReference type="EnsemblPlants" id="KEH19066">
    <property type="protein sequence ID" value="KEH19066"/>
    <property type="gene ID" value="MTR_8g036830"/>
</dbReference>
<proteinExistence type="predicted"/>
<dbReference type="EMBL" id="PSQE01000008">
    <property type="protein sequence ID" value="RHN40189.1"/>
    <property type="molecule type" value="Genomic_DNA"/>
</dbReference>
<evidence type="ECO:0000313" key="2">
    <source>
        <dbReference type="EMBL" id="RHN40189.1"/>
    </source>
</evidence>
<dbReference type="PANTHER" id="PTHR35106">
    <property type="entry name" value="BNAA07G25190D PROTEIN"/>
    <property type="match status" value="1"/>
</dbReference>
<reference evidence="1 4" key="1">
    <citation type="journal article" date="2011" name="Nature">
        <title>The Medicago genome provides insight into the evolution of rhizobial symbioses.</title>
        <authorList>
            <person name="Young N.D."/>
            <person name="Debelle F."/>
            <person name="Oldroyd G.E."/>
            <person name="Geurts R."/>
            <person name="Cannon S.B."/>
            <person name="Udvardi M.K."/>
            <person name="Benedito V.A."/>
            <person name="Mayer K.F."/>
            <person name="Gouzy J."/>
            <person name="Schoof H."/>
            <person name="Van de Peer Y."/>
            <person name="Proost S."/>
            <person name="Cook D.R."/>
            <person name="Meyers B.C."/>
            <person name="Spannagl M."/>
            <person name="Cheung F."/>
            <person name="De Mita S."/>
            <person name="Krishnakumar V."/>
            <person name="Gundlach H."/>
            <person name="Zhou S."/>
            <person name="Mudge J."/>
            <person name="Bharti A.K."/>
            <person name="Murray J.D."/>
            <person name="Naoumkina M.A."/>
            <person name="Rosen B."/>
            <person name="Silverstein K.A."/>
            <person name="Tang H."/>
            <person name="Rombauts S."/>
            <person name="Zhao P.X."/>
            <person name="Zhou P."/>
            <person name="Barbe V."/>
            <person name="Bardou P."/>
            <person name="Bechner M."/>
            <person name="Bellec A."/>
            <person name="Berger A."/>
            <person name="Berges H."/>
            <person name="Bidwell S."/>
            <person name="Bisseling T."/>
            <person name="Choisne N."/>
            <person name="Couloux A."/>
            <person name="Denny R."/>
            <person name="Deshpande S."/>
            <person name="Dai X."/>
            <person name="Doyle J.J."/>
            <person name="Dudez A.M."/>
            <person name="Farmer A.D."/>
            <person name="Fouteau S."/>
            <person name="Franken C."/>
            <person name="Gibelin C."/>
            <person name="Gish J."/>
            <person name="Goldstein S."/>
            <person name="Gonzalez A.J."/>
            <person name="Green P.J."/>
            <person name="Hallab A."/>
            <person name="Hartog M."/>
            <person name="Hua A."/>
            <person name="Humphray S.J."/>
            <person name="Jeong D.H."/>
            <person name="Jing Y."/>
            <person name="Jocker A."/>
            <person name="Kenton S.M."/>
            <person name="Kim D.J."/>
            <person name="Klee K."/>
            <person name="Lai H."/>
            <person name="Lang C."/>
            <person name="Lin S."/>
            <person name="Macmil S.L."/>
            <person name="Magdelenat G."/>
            <person name="Matthews L."/>
            <person name="McCorrison J."/>
            <person name="Monaghan E.L."/>
            <person name="Mun J.H."/>
            <person name="Najar F.Z."/>
            <person name="Nicholson C."/>
            <person name="Noirot C."/>
            <person name="O'Bleness M."/>
            <person name="Paule C.R."/>
            <person name="Poulain J."/>
            <person name="Prion F."/>
            <person name="Qin B."/>
            <person name="Qu C."/>
            <person name="Retzel E.F."/>
            <person name="Riddle C."/>
            <person name="Sallet E."/>
            <person name="Samain S."/>
            <person name="Samson N."/>
            <person name="Sanders I."/>
            <person name="Saurat O."/>
            <person name="Scarpelli C."/>
            <person name="Schiex T."/>
            <person name="Segurens B."/>
            <person name="Severin A.J."/>
            <person name="Sherrier D.J."/>
            <person name="Shi R."/>
            <person name="Sims S."/>
            <person name="Singer S.R."/>
            <person name="Sinharoy S."/>
            <person name="Sterck L."/>
            <person name="Viollet A."/>
            <person name="Wang B.B."/>
            <person name="Wang K."/>
            <person name="Wang M."/>
            <person name="Wang X."/>
            <person name="Warfsmann J."/>
            <person name="Weissenbach J."/>
            <person name="White D.D."/>
            <person name="White J.D."/>
            <person name="Wiley G.B."/>
            <person name="Wincker P."/>
            <person name="Xing Y."/>
            <person name="Yang L."/>
            <person name="Yao Z."/>
            <person name="Ying F."/>
            <person name="Zhai J."/>
            <person name="Zhou L."/>
            <person name="Zuber A."/>
            <person name="Denarie J."/>
            <person name="Dixon R.A."/>
            <person name="May G.D."/>
            <person name="Schwartz D.C."/>
            <person name="Rogers J."/>
            <person name="Quetier F."/>
            <person name="Town C.D."/>
            <person name="Roe B.A."/>
        </authorList>
    </citation>
    <scope>NUCLEOTIDE SEQUENCE [LARGE SCALE GENOMIC DNA]</scope>
    <source>
        <strain evidence="1">A17</strain>
        <strain evidence="3 4">cv. Jemalong A17</strain>
    </source>
</reference>
<accession>A0A072TPC7</accession>
<dbReference type="KEGG" id="mtr:11445149"/>
<evidence type="ECO:0000313" key="3">
    <source>
        <dbReference type="EnsemblPlants" id="KEH19066"/>
    </source>
</evidence>
<gene>
    <name evidence="3" type="primary">11445149</name>
    <name evidence="1" type="ordered locus">MTR_8g036830</name>
    <name evidence="2" type="ORF">MtrunA17_Chr8g0352081</name>
</gene>
<keyword evidence="4" id="KW-1185">Reference proteome</keyword>
<sequence>MDFEVKLSPTLIFFKPYSSHAHGNLEVKCCTQSQSKETTSSVQIKKQCLRCNTLYSDQQNSPVSCSFHGHTNGIAEKECITDDDCNRKYPMHANRGLQCLNGECKSSRIIKSR</sequence>
<dbReference type="Proteomes" id="UP000002051">
    <property type="component" value="Chromosome 8"/>
</dbReference>